<keyword evidence="7 14" id="KW-0560">Oxidoreductase</keyword>
<feature type="domain" description="Acyl-CoA dehydrogenase/oxidase N-terminal" evidence="17">
    <location>
        <begin position="1"/>
        <end position="103"/>
    </location>
</feature>
<evidence type="ECO:0000256" key="5">
    <source>
        <dbReference type="ARBA" id="ARBA00022630"/>
    </source>
</evidence>
<evidence type="ECO:0000259" key="15">
    <source>
        <dbReference type="Pfam" id="PF00441"/>
    </source>
</evidence>
<dbReference type="PROSITE" id="PS00072">
    <property type="entry name" value="ACYL_COA_DH_1"/>
    <property type="match status" value="1"/>
</dbReference>
<evidence type="ECO:0000256" key="4">
    <source>
        <dbReference type="ARBA" id="ARBA00022456"/>
    </source>
</evidence>
<dbReference type="PROSITE" id="PS00073">
    <property type="entry name" value="ACYL_COA_DH_2"/>
    <property type="match status" value="1"/>
</dbReference>
<comment type="similarity">
    <text evidence="3 14">Belongs to the acyl-CoA dehydrogenase family.</text>
</comment>
<evidence type="ECO:0000256" key="7">
    <source>
        <dbReference type="ARBA" id="ARBA00023002"/>
    </source>
</evidence>
<dbReference type="Proteomes" id="UP000678499">
    <property type="component" value="Unassembled WGS sequence"/>
</dbReference>
<dbReference type="AlphaFoldDB" id="A0A7R9GK95"/>
<dbReference type="PANTHER" id="PTHR43884:SF12">
    <property type="entry name" value="ISOVALERYL-COA DEHYDROGENASE, MITOCHONDRIAL-RELATED"/>
    <property type="match status" value="1"/>
</dbReference>
<comment type="cofactor">
    <cofactor evidence="1 14">
        <name>FAD</name>
        <dbReference type="ChEBI" id="CHEBI:57692"/>
    </cofactor>
</comment>
<keyword evidence="5 14" id="KW-0285">Flavoprotein</keyword>
<name>A0A7R9GK95_9CRUS</name>
<comment type="catalytic activity">
    <reaction evidence="10">
        <text>2-methylpropanoyl-CoA + oxidized [electron-transfer flavoprotein] + H(+) = 2-methylpropenoyl-CoA + reduced [electron-transfer flavoprotein]</text>
        <dbReference type="Rhea" id="RHEA:44180"/>
        <dbReference type="Rhea" id="RHEA-COMP:10685"/>
        <dbReference type="Rhea" id="RHEA-COMP:10686"/>
        <dbReference type="ChEBI" id="CHEBI:15378"/>
        <dbReference type="ChEBI" id="CHEBI:57338"/>
        <dbReference type="ChEBI" id="CHEBI:57692"/>
        <dbReference type="ChEBI" id="CHEBI:58307"/>
        <dbReference type="ChEBI" id="CHEBI:62500"/>
        <dbReference type="EC" id="1.3.8.5"/>
    </reaction>
    <physiologicalReaction direction="left-to-right" evidence="10">
        <dbReference type="Rhea" id="RHEA:44181"/>
    </physiologicalReaction>
</comment>
<dbReference type="EMBL" id="OA899885">
    <property type="protein sequence ID" value="CAD7285617.1"/>
    <property type="molecule type" value="Genomic_DNA"/>
</dbReference>
<dbReference type="Pfam" id="PF02771">
    <property type="entry name" value="Acyl-CoA_dh_N"/>
    <property type="match status" value="1"/>
</dbReference>
<evidence type="ECO:0000256" key="8">
    <source>
        <dbReference type="ARBA" id="ARBA00049552"/>
    </source>
</evidence>
<protein>
    <recommendedName>
        <fullName evidence="12">Isobutyryl-CoA dehydrogenase, mitochondrial</fullName>
    </recommendedName>
    <alternativeName>
        <fullName evidence="13">Acyl-CoA dehydrogenase family member 8</fullName>
    </alternativeName>
</protein>
<evidence type="ECO:0000259" key="16">
    <source>
        <dbReference type="Pfam" id="PF02770"/>
    </source>
</evidence>
<keyword evidence="6 14" id="KW-0274">FAD</keyword>
<dbReference type="OrthoDB" id="10262177at2759"/>
<feature type="domain" description="Acyl-CoA oxidase/dehydrogenase middle" evidence="16">
    <location>
        <begin position="113"/>
        <end position="207"/>
    </location>
</feature>
<evidence type="ECO:0000256" key="2">
    <source>
        <dbReference type="ARBA" id="ARBA00005109"/>
    </source>
</evidence>
<dbReference type="Pfam" id="PF02770">
    <property type="entry name" value="Acyl-CoA_dh_M"/>
    <property type="match status" value="1"/>
</dbReference>
<dbReference type="GO" id="GO:0046359">
    <property type="term" value="P:butyrate catabolic process"/>
    <property type="evidence" value="ECO:0007669"/>
    <property type="project" value="TreeGrafter"/>
</dbReference>
<feature type="non-terminal residue" evidence="18">
    <location>
        <position position="375"/>
    </location>
</feature>
<dbReference type="InterPro" id="IPR006089">
    <property type="entry name" value="Acyl-CoA_DH_CS"/>
</dbReference>
<evidence type="ECO:0000256" key="3">
    <source>
        <dbReference type="ARBA" id="ARBA00009347"/>
    </source>
</evidence>
<reference evidence="18" key="1">
    <citation type="submission" date="2020-11" db="EMBL/GenBank/DDBJ databases">
        <authorList>
            <person name="Tran Van P."/>
        </authorList>
    </citation>
    <scope>NUCLEOTIDE SEQUENCE</scope>
</reference>
<dbReference type="FunFam" id="2.40.110.10:FF:000001">
    <property type="entry name" value="Acyl-CoA dehydrogenase, mitochondrial"/>
    <property type="match status" value="1"/>
</dbReference>
<dbReference type="Gene3D" id="2.40.110.10">
    <property type="entry name" value="Butyryl-CoA Dehydrogenase, subunit A, domain 2"/>
    <property type="match status" value="1"/>
</dbReference>
<dbReference type="GO" id="GO:0003853">
    <property type="term" value="F:short-chain 2-methyl fatty acyl-CoA dehydrogenase activity"/>
    <property type="evidence" value="ECO:0007669"/>
    <property type="project" value="UniProtKB-EC"/>
</dbReference>
<proteinExistence type="inferred from homology"/>
<dbReference type="InterPro" id="IPR037069">
    <property type="entry name" value="AcylCoA_DH/ox_N_sf"/>
</dbReference>
<evidence type="ECO:0000259" key="17">
    <source>
        <dbReference type="Pfam" id="PF02771"/>
    </source>
</evidence>
<dbReference type="EMBL" id="CAJPEX010017848">
    <property type="protein sequence ID" value="CAG0925769.1"/>
    <property type="molecule type" value="Genomic_DNA"/>
</dbReference>
<dbReference type="GO" id="GO:0005739">
    <property type="term" value="C:mitochondrion"/>
    <property type="evidence" value="ECO:0007669"/>
    <property type="project" value="TreeGrafter"/>
</dbReference>
<dbReference type="Gene3D" id="1.20.140.10">
    <property type="entry name" value="Butyryl-CoA Dehydrogenase, subunit A, domain 3"/>
    <property type="match status" value="1"/>
</dbReference>
<organism evidence="18">
    <name type="scientific">Notodromas monacha</name>
    <dbReference type="NCBI Taxonomy" id="399045"/>
    <lineage>
        <taxon>Eukaryota</taxon>
        <taxon>Metazoa</taxon>
        <taxon>Ecdysozoa</taxon>
        <taxon>Arthropoda</taxon>
        <taxon>Crustacea</taxon>
        <taxon>Oligostraca</taxon>
        <taxon>Ostracoda</taxon>
        <taxon>Podocopa</taxon>
        <taxon>Podocopida</taxon>
        <taxon>Cypridocopina</taxon>
        <taxon>Cypridoidea</taxon>
        <taxon>Cyprididae</taxon>
        <taxon>Notodromas</taxon>
    </lineage>
</organism>
<evidence type="ECO:0000313" key="19">
    <source>
        <dbReference type="Proteomes" id="UP000678499"/>
    </source>
</evidence>
<evidence type="ECO:0000256" key="11">
    <source>
        <dbReference type="ARBA" id="ARBA00055070"/>
    </source>
</evidence>
<dbReference type="Gene3D" id="1.10.540.10">
    <property type="entry name" value="Acyl-CoA dehydrogenase/oxidase, N-terminal domain"/>
    <property type="match status" value="1"/>
</dbReference>
<dbReference type="InterPro" id="IPR046373">
    <property type="entry name" value="Acyl-CoA_Oxase/DH_mid-dom_sf"/>
</dbReference>
<evidence type="ECO:0000256" key="12">
    <source>
        <dbReference type="ARBA" id="ARBA00071686"/>
    </source>
</evidence>
<accession>A0A7R9GK95</accession>
<evidence type="ECO:0000313" key="18">
    <source>
        <dbReference type="EMBL" id="CAD7285617.1"/>
    </source>
</evidence>
<dbReference type="SUPFAM" id="SSF47203">
    <property type="entry name" value="Acyl-CoA dehydrogenase C-terminal domain-like"/>
    <property type="match status" value="1"/>
</dbReference>
<dbReference type="GO" id="GO:0050660">
    <property type="term" value="F:flavin adenine dinucleotide binding"/>
    <property type="evidence" value="ECO:0007669"/>
    <property type="project" value="InterPro"/>
</dbReference>
<evidence type="ECO:0000256" key="9">
    <source>
        <dbReference type="ARBA" id="ARBA00050268"/>
    </source>
</evidence>
<feature type="domain" description="Acyl-CoA dehydrogenase/oxidase C-terminal" evidence="15">
    <location>
        <begin position="219"/>
        <end position="365"/>
    </location>
</feature>
<evidence type="ECO:0000256" key="13">
    <source>
        <dbReference type="ARBA" id="ARBA00076026"/>
    </source>
</evidence>
<gene>
    <name evidence="18" type="ORF">NMOB1V02_LOCUS13219</name>
</gene>
<evidence type="ECO:0000256" key="10">
    <source>
        <dbReference type="ARBA" id="ARBA00052552"/>
    </source>
</evidence>
<dbReference type="FunFam" id="1.20.140.10:FF:000001">
    <property type="entry name" value="Acyl-CoA dehydrogenase"/>
    <property type="match status" value="1"/>
</dbReference>
<comment type="pathway">
    <text evidence="2">Amino-acid degradation; L-valine degradation.</text>
</comment>
<dbReference type="InterPro" id="IPR009075">
    <property type="entry name" value="AcylCo_DH/oxidase_C"/>
</dbReference>
<sequence>MFRDTIDGFVQNHMTPDFEKWEKEGKVDRAFFKAAAEYGFLGLTVGEQHGGMGLDDMYSLVLLEQMARHNMFGPALGICAHSYLAMNYLNHAANEDQKQRYLALSVTAEKIGCLAMTEPGAGSDLAALRTTAIKQGDHYIVNGSKTFITNGVYADYAVVAVKTDPNVGAAGVSLLIIDCNSEGYTTTKLNKLGIRSSDTAEIGLNNVKVPVENLLGEEGKGFYYMMESLQTERLSVAWLCVGSCLGVMDLTLEYIKSREAFGKPIAKIQVLRHKLAELQTEIDCTRALMYLATQRLAKGQNVVKEASMLKLKSAELFKTVTDECLQMFGGYGYMEEYKIARAYRDARVGTILAGSSEIMREIIAKMYIDGIEYNK</sequence>
<dbReference type="GO" id="GO:0009083">
    <property type="term" value="P:branched-chain amino acid catabolic process"/>
    <property type="evidence" value="ECO:0007669"/>
    <property type="project" value="UniProtKB-KW"/>
</dbReference>
<comment type="catalytic activity">
    <reaction evidence="8">
        <text>(2S)-2-methylbutanoyl-CoA + oxidized [electron-transfer flavoprotein] + H(+) = (2E)-2-methylbut-2-enoyl-CoA + reduced [electron-transfer flavoprotein]</text>
        <dbReference type="Rhea" id="RHEA:48256"/>
        <dbReference type="Rhea" id="RHEA-COMP:10685"/>
        <dbReference type="Rhea" id="RHEA-COMP:10686"/>
        <dbReference type="ChEBI" id="CHEBI:15378"/>
        <dbReference type="ChEBI" id="CHEBI:57337"/>
        <dbReference type="ChEBI" id="CHEBI:57692"/>
        <dbReference type="ChEBI" id="CHEBI:58307"/>
        <dbReference type="ChEBI" id="CHEBI:88166"/>
    </reaction>
    <physiologicalReaction direction="left-to-right" evidence="8">
        <dbReference type="Rhea" id="RHEA:48257"/>
    </physiologicalReaction>
</comment>
<dbReference type="SUPFAM" id="SSF56645">
    <property type="entry name" value="Acyl-CoA dehydrogenase NM domain-like"/>
    <property type="match status" value="1"/>
</dbReference>
<dbReference type="InterPro" id="IPR006091">
    <property type="entry name" value="Acyl-CoA_Oxase/DH_mid-dom"/>
</dbReference>
<evidence type="ECO:0000256" key="6">
    <source>
        <dbReference type="ARBA" id="ARBA00022827"/>
    </source>
</evidence>
<keyword evidence="19" id="KW-1185">Reference proteome</keyword>
<dbReference type="InterPro" id="IPR013786">
    <property type="entry name" value="AcylCoA_DH/ox_N"/>
</dbReference>
<comment type="function">
    <text evidence="11">Isobutyryl-CoA dehydrogenase which catalyzes the conversion of 2-methylpropanoyl-CoA to (2E)-2-methylpropenoyl-CoA in the valine catabolic pathway. To a lesser extent, also able to catalyze the oxidation of (2S)-2-methylbutanoyl-CoA.</text>
</comment>
<comment type="catalytic activity">
    <reaction evidence="9">
        <text>propanoyl-CoA + oxidized [electron-transfer flavoprotein] + H(+) = acryloyl-CoA + reduced [electron-transfer flavoprotein]</text>
        <dbReference type="Rhea" id="RHEA:31287"/>
        <dbReference type="Rhea" id="RHEA-COMP:10685"/>
        <dbReference type="Rhea" id="RHEA-COMP:10686"/>
        <dbReference type="ChEBI" id="CHEBI:15378"/>
        <dbReference type="ChEBI" id="CHEBI:57367"/>
        <dbReference type="ChEBI" id="CHEBI:57392"/>
        <dbReference type="ChEBI" id="CHEBI:57692"/>
        <dbReference type="ChEBI" id="CHEBI:58307"/>
    </reaction>
    <physiologicalReaction direction="left-to-right" evidence="9">
        <dbReference type="Rhea" id="RHEA:31288"/>
    </physiologicalReaction>
</comment>
<evidence type="ECO:0000256" key="14">
    <source>
        <dbReference type="RuleBase" id="RU362125"/>
    </source>
</evidence>
<dbReference type="InterPro" id="IPR009100">
    <property type="entry name" value="AcylCoA_DH/oxidase_NM_dom_sf"/>
</dbReference>
<keyword evidence="4" id="KW-0101">Branched-chain amino acid catabolism</keyword>
<dbReference type="PANTHER" id="PTHR43884">
    <property type="entry name" value="ACYL-COA DEHYDROGENASE"/>
    <property type="match status" value="1"/>
</dbReference>
<evidence type="ECO:0000256" key="1">
    <source>
        <dbReference type="ARBA" id="ARBA00001974"/>
    </source>
</evidence>
<dbReference type="GO" id="GO:0033539">
    <property type="term" value="P:fatty acid beta-oxidation using acyl-CoA dehydrogenase"/>
    <property type="evidence" value="ECO:0007669"/>
    <property type="project" value="TreeGrafter"/>
</dbReference>
<dbReference type="InterPro" id="IPR036250">
    <property type="entry name" value="AcylCo_DH-like_C"/>
</dbReference>
<dbReference type="Pfam" id="PF00441">
    <property type="entry name" value="Acyl-CoA_dh_1"/>
    <property type="match status" value="1"/>
</dbReference>